<dbReference type="EMBL" id="LSSM01007288">
    <property type="protein sequence ID" value="OMJ08777.1"/>
    <property type="molecule type" value="Genomic_DNA"/>
</dbReference>
<protein>
    <submittedName>
        <fullName evidence="1">Uncharacterized protein</fullName>
    </submittedName>
</protein>
<reference evidence="2" key="1">
    <citation type="submission" date="2017-01" db="EMBL/GenBank/DDBJ databases">
        <authorList>
            <person name="Wang Y."/>
            <person name="White M."/>
            <person name="Kvist S."/>
            <person name="Moncalvo J.-M."/>
        </authorList>
    </citation>
    <scope>NUCLEOTIDE SEQUENCE [LARGE SCALE GENOMIC DNA]</scope>
    <source>
        <strain evidence="2">ID-206-W2</strain>
    </source>
</reference>
<sequence>MGYGFAVSRFVIEQSDLRNIDESIVVIYISKVLEMVEAPYSSELSMLLLQLIARVLKALLDTPNIHDTLRSFLISTSQNYERDVIGELDPVSIEASTLLLKSLK</sequence>
<dbReference type="AlphaFoldDB" id="A0A1R1X2F9"/>
<comment type="caution">
    <text evidence="1">The sequence shown here is derived from an EMBL/GenBank/DDBJ whole genome shotgun (WGS) entry which is preliminary data.</text>
</comment>
<gene>
    <name evidence="1" type="ORF">AYI69_g10939</name>
</gene>
<dbReference type="Proteomes" id="UP000187429">
    <property type="component" value="Unassembled WGS sequence"/>
</dbReference>
<name>A0A1R1X2F9_9FUNG</name>
<evidence type="ECO:0000313" key="1">
    <source>
        <dbReference type="EMBL" id="OMJ08777.1"/>
    </source>
</evidence>
<accession>A0A1R1X2F9</accession>
<organism evidence="1 2">
    <name type="scientific">Smittium culicis</name>
    <dbReference type="NCBI Taxonomy" id="133412"/>
    <lineage>
        <taxon>Eukaryota</taxon>
        <taxon>Fungi</taxon>
        <taxon>Fungi incertae sedis</taxon>
        <taxon>Zoopagomycota</taxon>
        <taxon>Kickxellomycotina</taxon>
        <taxon>Harpellomycetes</taxon>
        <taxon>Harpellales</taxon>
        <taxon>Legeriomycetaceae</taxon>
        <taxon>Smittium</taxon>
    </lineage>
</organism>
<keyword evidence="2" id="KW-1185">Reference proteome</keyword>
<evidence type="ECO:0000313" key="2">
    <source>
        <dbReference type="Proteomes" id="UP000187429"/>
    </source>
</evidence>
<proteinExistence type="predicted"/>
<dbReference type="OrthoDB" id="5608640at2759"/>